<dbReference type="Gene3D" id="2.60.40.2390">
    <property type="match status" value="1"/>
</dbReference>
<name>A0A2T5C2W1_9BACT</name>
<proteinExistence type="predicted"/>
<dbReference type="Pfam" id="PF12975">
    <property type="entry name" value="DUF3859"/>
    <property type="match status" value="1"/>
</dbReference>
<organism evidence="2 3">
    <name type="scientific">Mangrovibacterium marinum</name>
    <dbReference type="NCBI Taxonomy" id="1639118"/>
    <lineage>
        <taxon>Bacteria</taxon>
        <taxon>Pseudomonadati</taxon>
        <taxon>Bacteroidota</taxon>
        <taxon>Bacteroidia</taxon>
        <taxon>Marinilabiliales</taxon>
        <taxon>Prolixibacteraceae</taxon>
        <taxon>Mangrovibacterium</taxon>
    </lineage>
</organism>
<feature type="domain" description="DUF3859" evidence="1">
    <location>
        <begin position="74"/>
        <end position="189"/>
    </location>
</feature>
<accession>A0A2T5C2W1</accession>
<reference evidence="2 3" key="1">
    <citation type="submission" date="2018-04" db="EMBL/GenBank/DDBJ databases">
        <title>Genomic Encyclopedia of Archaeal and Bacterial Type Strains, Phase II (KMG-II): from individual species to whole genera.</title>
        <authorList>
            <person name="Goeker M."/>
        </authorList>
    </citation>
    <scope>NUCLEOTIDE SEQUENCE [LARGE SCALE GENOMIC DNA]</scope>
    <source>
        <strain evidence="2 3">DSM 28823</strain>
    </source>
</reference>
<gene>
    <name evidence="2" type="ORF">C8N47_106148</name>
</gene>
<evidence type="ECO:0000313" key="3">
    <source>
        <dbReference type="Proteomes" id="UP000243525"/>
    </source>
</evidence>
<dbReference type="EMBL" id="QAAD01000006">
    <property type="protein sequence ID" value="PTN09048.1"/>
    <property type="molecule type" value="Genomic_DNA"/>
</dbReference>
<dbReference type="AlphaFoldDB" id="A0A2T5C2W1"/>
<dbReference type="InterPro" id="IPR024331">
    <property type="entry name" value="DUF3859"/>
</dbReference>
<evidence type="ECO:0000313" key="2">
    <source>
        <dbReference type="EMBL" id="PTN09048.1"/>
    </source>
</evidence>
<evidence type="ECO:0000259" key="1">
    <source>
        <dbReference type="Pfam" id="PF12975"/>
    </source>
</evidence>
<sequence length="203" mass="23227">MYLKKLPVKLVLFYGQSNKSNTPPGTIQAPKQPYKKQIRLLFYLCLVSHNEKPAEAYNFNLNGINQLAKRKFDITLYTYGEYSSWDRESKALPKILNITDRIEAEIGTEFGYVLQIKKAKGSKIDFRIIHPPFNDEQGKPMDDFTGEVYVNSNDYEFFLGDCIWEPLEDKLGPWRLITELDGKVIADKTLHLVSKNSPASGIG</sequence>
<dbReference type="Proteomes" id="UP000243525">
    <property type="component" value="Unassembled WGS sequence"/>
</dbReference>
<keyword evidence="3" id="KW-1185">Reference proteome</keyword>
<protein>
    <submittedName>
        <fullName evidence="2">Uncharacterized protein DUF3859</fullName>
    </submittedName>
</protein>
<comment type="caution">
    <text evidence="2">The sequence shown here is derived from an EMBL/GenBank/DDBJ whole genome shotgun (WGS) entry which is preliminary data.</text>
</comment>